<gene>
    <name evidence="2" type="primary">anmK</name>
    <name evidence="3" type="ORF">HNP73_002038</name>
</gene>
<dbReference type="PANTHER" id="PTHR30605:SF0">
    <property type="entry name" value="ANHYDRO-N-ACETYLMURAMIC ACID KINASE"/>
    <property type="match status" value="1"/>
</dbReference>
<dbReference type="PANTHER" id="PTHR30605">
    <property type="entry name" value="ANHYDRO-N-ACETYLMURAMIC ACID KINASE"/>
    <property type="match status" value="1"/>
</dbReference>
<comment type="pathway">
    <text evidence="2">Cell wall biogenesis; peptidoglycan recycling.</text>
</comment>
<evidence type="ECO:0000313" key="3">
    <source>
        <dbReference type="EMBL" id="MBB5222102.1"/>
    </source>
</evidence>
<dbReference type="GO" id="GO:0005524">
    <property type="term" value="F:ATP binding"/>
    <property type="evidence" value="ECO:0007669"/>
    <property type="project" value="UniProtKB-UniRule"/>
</dbReference>
<keyword evidence="1 2" id="KW-0119">Carbohydrate metabolism</keyword>
<dbReference type="GO" id="GO:0016773">
    <property type="term" value="F:phosphotransferase activity, alcohol group as acceptor"/>
    <property type="evidence" value="ECO:0007669"/>
    <property type="project" value="UniProtKB-UniRule"/>
</dbReference>
<dbReference type="AlphaFoldDB" id="A0A840SSB8"/>
<comment type="pathway">
    <text evidence="2">Amino-sugar metabolism; 1,6-anhydro-N-acetylmuramate degradation.</text>
</comment>
<evidence type="ECO:0000256" key="2">
    <source>
        <dbReference type="HAMAP-Rule" id="MF_01270"/>
    </source>
</evidence>
<evidence type="ECO:0000256" key="1">
    <source>
        <dbReference type="ARBA" id="ARBA00023277"/>
    </source>
</evidence>
<dbReference type="InterPro" id="IPR043129">
    <property type="entry name" value="ATPase_NBD"/>
</dbReference>
<dbReference type="UniPathway" id="UPA00544"/>
<dbReference type="Gene3D" id="3.30.420.40">
    <property type="match status" value="2"/>
</dbReference>
<dbReference type="HAMAP" id="MF_01270">
    <property type="entry name" value="AnhMurNAc_kinase"/>
    <property type="match status" value="1"/>
</dbReference>
<evidence type="ECO:0000313" key="4">
    <source>
        <dbReference type="Proteomes" id="UP000549457"/>
    </source>
</evidence>
<dbReference type="EMBL" id="JACHFM010000002">
    <property type="protein sequence ID" value="MBB5222102.1"/>
    <property type="molecule type" value="Genomic_DNA"/>
</dbReference>
<dbReference type="NCBIfam" id="NF007141">
    <property type="entry name" value="PRK09585.1-5"/>
    <property type="match status" value="1"/>
</dbReference>
<comment type="caution">
    <text evidence="3">The sequence shown here is derived from an EMBL/GenBank/DDBJ whole genome shotgun (WGS) entry which is preliminary data.</text>
</comment>
<accession>A0A840SSB8</accession>
<comment type="catalytic activity">
    <reaction evidence="2">
        <text>1,6-anhydro-N-acetyl-beta-muramate + ATP + H2O = N-acetyl-D-muramate 6-phosphate + ADP + H(+)</text>
        <dbReference type="Rhea" id="RHEA:24952"/>
        <dbReference type="ChEBI" id="CHEBI:15377"/>
        <dbReference type="ChEBI" id="CHEBI:15378"/>
        <dbReference type="ChEBI" id="CHEBI:30616"/>
        <dbReference type="ChEBI" id="CHEBI:58690"/>
        <dbReference type="ChEBI" id="CHEBI:58722"/>
        <dbReference type="ChEBI" id="CHEBI:456216"/>
        <dbReference type="EC" id="2.7.1.170"/>
    </reaction>
</comment>
<keyword evidence="2 3" id="KW-0418">Kinase</keyword>
<dbReference type="SUPFAM" id="SSF53067">
    <property type="entry name" value="Actin-like ATPase domain"/>
    <property type="match status" value="1"/>
</dbReference>
<dbReference type="UniPathway" id="UPA00343"/>
<dbReference type="GO" id="GO:0009254">
    <property type="term" value="P:peptidoglycan turnover"/>
    <property type="evidence" value="ECO:0007669"/>
    <property type="project" value="UniProtKB-UniRule"/>
</dbReference>
<dbReference type="GO" id="GO:0006040">
    <property type="term" value="P:amino sugar metabolic process"/>
    <property type="evidence" value="ECO:0007669"/>
    <property type="project" value="InterPro"/>
</dbReference>
<dbReference type="EC" id="2.7.1.170" evidence="2"/>
<dbReference type="Proteomes" id="UP000549457">
    <property type="component" value="Unassembled WGS sequence"/>
</dbReference>
<comment type="similarity">
    <text evidence="2">Belongs to the anhydro-N-acetylmuramic acid kinase family.</text>
</comment>
<keyword evidence="2" id="KW-0547">Nucleotide-binding</keyword>
<dbReference type="InterPro" id="IPR005338">
    <property type="entry name" value="Anhydro_N_Ac-Mur_kinase"/>
</dbReference>
<dbReference type="Pfam" id="PF03702">
    <property type="entry name" value="AnmK"/>
    <property type="match status" value="1"/>
</dbReference>
<proteinExistence type="inferred from homology"/>
<dbReference type="GO" id="GO:0097175">
    <property type="term" value="P:1,6-anhydro-N-acetyl-beta-muramic acid catabolic process"/>
    <property type="evidence" value="ECO:0007669"/>
    <property type="project" value="UniProtKB-UniRule"/>
</dbReference>
<keyword evidence="4" id="KW-1185">Reference proteome</keyword>
<sequence>MSGTSMDGVDAAVLETDGETVTSFGPSAFRPYEPQDRALLREALGRWPGEPGLDAVEAAVREAHAAAIAGFDGLELIGFHGQTLAHDPKGRGTHQIGRGDRLAAEAGVPVVWDFRAADVASGGEGAPLVPFFHFALARTIGATAPVAFLNIGGVANVTWVDPRACAPEAPGALVAFDTGPGNALLDDFLSERLGAAFDADGATSGAGRACGEVLGRLADHPYIRRPPPKSLDRQDFHGFLDAVRGLSTEDGAATLAALTVACVIEGARHFPEPPARWLVCGGGRRNRTLMAMLGARSNAPVEAVEAAGLDGDMLEAQAFAFLAVRVLRGLPTSASATTGARLPVSGGRISRP</sequence>
<keyword evidence="2" id="KW-0067">ATP-binding</keyword>
<comment type="function">
    <text evidence="2">Catalyzes the specific phosphorylation of 1,6-anhydro-N-acetylmuramic acid (anhMurNAc) with the simultaneous cleavage of the 1,6-anhydro ring, generating MurNAc-6-P. Is required for the utilization of anhMurNAc either imported from the medium or derived from its own cell wall murein, and thus plays a role in cell wall recycling.</text>
</comment>
<name>A0A840SSB8_9RHOB</name>
<reference evidence="3 4" key="1">
    <citation type="submission" date="2020-08" db="EMBL/GenBank/DDBJ databases">
        <title>Genomic Encyclopedia of Type Strains, Phase IV (KMG-IV): sequencing the most valuable type-strain genomes for metagenomic binning, comparative biology and taxonomic classification.</title>
        <authorList>
            <person name="Goeker M."/>
        </authorList>
    </citation>
    <scope>NUCLEOTIDE SEQUENCE [LARGE SCALE GENOMIC DNA]</scope>
    <source>
        <strain evidence="3 4">DSM 101730</strain>
    </source>
</reference>
<keyword evidence="2 3" id="KW-0808">Transferase</keyword>
<organism evidence="3 4">
    <name type="scientific">Amaricoccus macauensis</name>
    <dbReference type="NCBI Taxonomy" id="57001"/>
    <lineage>
        <taxon>Bacteria</taxon>
        <taxon>Pseudomonadati</taxon>
        <taxon>Pseudomonadota</taxon>
        <taxon>Alphaproteobacteria</taxon>
        <taxon>Rhodobacterales</taxon>
        <taxon>Paracoccaceae</taxon>
        <taxon>Amaricoccus</taxon>
    </lineage>
</organism>
<feature type="binding site" evidence="2">
    <location>
        <begin position="3"/>
        <end position="10"/>
    </location>
    <ligand>
        <name>ATP</name>
        <dbReference type="ChEBI" id="CHEBI:30616"/>
    </ligand>
</feature>
<protein>
    <recommendedName>
        <fullName evidence="2">Anhydro-N-acetylmuramic acid kinase</fullName>
        <ecNumber evidence="2">2.7.1.170</ecNumber>
    </recommendedName>
    <alternativeName>
        <fullName evidence="2">AnhMurNAc kinase</fullName>
    </alternativeName>
</protein>
<dbReference type="GO" id="GO:0016301">
    <property type="term" value="F:kinase activity"/>
    <property type="evidence" value="ECO:0007669"/>
    <property type="project" value="UniProtKB-KW"/>
</dbReference>